<feature type="signal peptide" evidence="1">
    <location>
        <begin position="1"/>
        <end position="19"/>
    </location>
</feature>
<gene>
    <name evidence="3" type="ORF">KBY27_13595</name>
</gene>
<dbReference type="Pfam" id="PF07007">
    <property type="entry name" value="LprI"/>
    <property type="match status" value="1"/>
</dbReference>
<evidence type="ECO:0000259" key="2">
    <source>
        <dbReference type="Pfam" id="PF07007"/>
    </source>
</evidence>
<evidence type="ECO:0000313" key="4">
    <source>
        <dbReference type="Proteomes" id="UP000813672"/>
    </source>
</evidence>
<dbReference type="EMBL" id="JAGQAF010000008">
    <property type="protein sequence ID" value="MCE8538477.1"/>
    <property type="molecule type" value="Genomic_DNA"/>
</dbReference>
<sequence>MRRVQFAFVLALAPLAADADPALECSDAGSQVEIAACVSEMRDRVEGALAVALDIARGSAGELDEVTGRKVALPALETAQLAWVTFRDAHCDAVGASFGGGSGTGIAITSCHIELSRARTRDLMAMAR</sequence>
<name>A0A9Q3WN40_9RHOB</name>
<protein>
    <submittedName>
        <fullName evidence="3">DUF1311 domain-containing protein</fullName>
    </submittedName>
</protein>
<feature type="domain" description="Lysozyme inhibitor LprI-like N-terminal" evidence="2">
    <location>
        <begin position="25"/>
        <end position="123"/>
    </location>
</feature>
<organism evidence="3 4">
    <name type="scientific">Ruegeria pomeroyi</name>
    <dbReference type="NCBI Taxonomy" id="89184"/>
    <lineage>
        <taxon>Bacteria</taxon>
        <taxon>Pseudomonadati</taxon>
        <taxon>Pseudomonadota</taxon>
        <taxon>Alphaproteobacteria</taxon>
        <taxon>Rhodobacterales</taxon>
        <taxon>Roseobacteraceae</taxon>
        <taxon>Ruegeria</taxon>
    </lineage>
</organism>
<dbReference type="InterPro" id="IPR009739">
    <property type="entry name" value="LprI-like_N"/>
</dbReference>
<comment type="caution">
    <text evidence="3">The sequence shown here is derived from an EMBL/GenBank/DDBJ whole genome shotgun (WGS) entry which is preliminary data.</text>
</comment>
<dbReference type="Gene3D" id="1.20.1270.180">
    <property type="match status" value="1"/>
</dbReference>
<dbReference type="RefSeq" id="WP_234220184.1">
    <property type="nucleotide sequence ID" value="NZ_JAGQAF010000008.1"/>
</dbReference>
<feature type="chain" id="PRO_5040341119" evidence="1">
    <location>
        <begin position="20"/>
        <end position="128"/>
    </location>
</feature>
<accession>A0A9Q3WN40</accession>
<keyword evidence="1" id="KW-0732">Signal</keyword>
<dbReference type="AlphaFoldDB" id="A0A9Q3WN40"/>
<reference evidence="3" key="1">
    <citation type="journal article" date="2021" name="Environ. Microbiol.">
        <title>Cryptic niche differentiation of novel sediment ecotypes of Rugeria pomeroyi correlates with nitrate respiration.</title>
        <authorList>
            <person name="Lin X."/>
            <person name="McNichol J."/>
            <person name="Chu X."/>
            <person name="Qian Y."/>
            <person name="Luo H."/>
        </authorList>
    </citation>
    <scope>NUCLEOTIDE SEQUENCE</scope>
    <source>
        <strain evidence="3">SZCCDBB064</strain>
    </source>
</reference>
<proteinExistence type="predicted"/>
<dbReference type="Proteomes" id="UP000813672">
    <property type="component" value="Unassembled WGS sequence"/>
</dbReference>
<evidence type="ECO:0000256" key="1">
    <source>
        <dbReference type="SAM" id="SignalP"/>
    </source>
</evidence>
<evidence type="ECO:0000313" key="3">
    <source>
        <dbReference type="EMBL" id="MCE8538477.1"/>
    </source>
</evidence>